<feature type="signal peptide" evidence="1">
    <location>
        <begin position="1"/>
        <end position="22"/>
    </location>
</feature>
<evidence type="ECO:0000256" key="1">
    <source>
        <dbReference type="SAM" id="SignalP"/>
    </source>
</evidence>
<protein>
    <submittedName>
        <fullName evidence="3">Uncharacterized protein</fullName>
    </submittedName>
</protein>
<accession>A0A915NCY4</accession>
<reference evidence="3" key="1">
    <citation type="submission" date="2022-11" db="UniProtKB">
        <authorList>
            <consortium name="WormBaseParasite"/>
        </authorList>
    </citation>
    <scope>IDENTIFICATION</scope>
</reference>
<proteinExistence type="predicted"/>
<dbReference type="Proteomes" id="UP000887561">
    <property type="component" value="Unplaced"/>
</dbReference>
<feature type="chain" id="PRO_5036951068" evidence="1">
    <location>
        <begin position="23"/>
        <end position="191"/>
    </location>
</feature>
<name>A0A915NCY4_MELJA</name>
<dbReference type="AlphaFoldDB" id="A0A915NCY4"/>
<evidence type="ECO:0000313" key="2">
    <source>
        <dbReference type="Proteomes" id="UP000887561"/>
    </source>
</evidence>
<dbReference type="WBParaSite" id="scaffold9296_cov292.g13827">
    <property type="protein sequence ID" value="scaffold9296_cov292.g13827"/>
    <property type="gene ID" value="scaffold9296_cov292.g13827"/>
</dbReference>
<sequence length="191" mass="20898">MAFLFTSTLLIISLAFIAIAEGTGDRNASASSPGCMQVATLIHIGEIRPAKANKPGVQNTLKMSGNAQIFKTTQVTLQVDGQEPCTVKINNGETKCKITGDELTGKLIFKTEKGTEISASFEQAKLFSENKCVIELDTYNKITHETKLKINGNNFMIKKKEEYLDLQTLPMKVKPFPNGILAEINLAHSYG</sequence>
<evidence type="ECO:0000313" key="3">
    <source>
        <dbReference type="WBParaSite" id="scaffold9296_cov292.g13827"/>
    </source>
</evidence>
<keyword evidence="1" id="KW-0732">Signal</keyword>
<organism evidence="2 3">
    <name type="scientific">Meloidogyne javanica</name>
    <name type="common">Root-knot nematode worm</name>
    <dbReference type="NCBI Taxonomy" id="6303"/>
    <lineage>
        <taxon>Eukaryota</taxon>
        <taxon>Metazoa</taxon>
        <taxon>Ecdysozoa</taxon>
        <taxon>Nematoda</taxon>
        <taxon>Chromadorea</taxon>
        <taxon>Rhabditida</taxon>
        <taxon>Tylenchina</taxon>
        <taxon>Tylenchomorpha</taxon>
        <taxon>Tylenchoidea</taxon>
        <taxon>Meloidogynidae</taxon>
        <taxon>Meloidogyninae</taxon>
        <taxon>Meloidogyne</taxon>
        <taxon>Meloidogyne incognita group</taxon>
    </lineage>
</organism>
<keyword evidence="2" id="KW-1185">Reference proteome</keyword>